<reference evidence="2" key="1">
    <citation type="journal article" date="2011" name="Proc. Natl. Acad. Sci. U.S.A.">
        <title>Obligate biotrophy features unraveled by the genomic analysis of rust fungi.</title>
        <authorList>
            <person name="Duplessis S."/>
            <person name="Cuomo C.A."/>
            <person name="Lin Y.-C."/>
            <person name="Aerts A."/>
            <person name="Tisserant E."/>
            <person name="Veneault-Fourrey C."/>
            <person name="Joly D.L."/>
            <person name="Hacquard S."/>
            <person name="Amselem J."/>
            <person name="Cantarel B.L."/>
            <person name="Chiu R."/>
            <person name="Coutinho P.M."/>
            <person name="Feau N."/>
            <person name="Field M."/>
            <person name="Frey P."/>
            <person name="Gelhaye E."/>
            <person name="Goldberg J."/>
            <person name="Grabherr M.G."/>
            <person name="Kodira C.D."/>
            <person name="Kohler A."/>
            <person name="Kuees U."/>
            <person name="Lindquist E.A."/>
            <person name="Lucas S.M."/>
            <person name="Mago R."/>
            <person name="Mauceli E."/>
            <person name="Morin E."/>
            <person name="Murat C."/>
            <person name="Pangilinan J.L."/>
            <person name="Park R."/>
            <person name="Pearson M."/>
            <person name="Quesneville H."/>
            <person name="Rouhier N."/>
            <person name="Sakthikumar S."/>
            <person name="Salamov A.A."/>
            <person name="Schmutz J."/>
            <person name="Selles B."/>
            <person name="Shapiro H."/>
            <person name="Tanguay P."/>
            <person name="Tuskan G.A."/>
            <person name="Henrissat B."/>
            <person name="Van de Peer Y."/>
            <person name="Rouze P."/>
            <person name="Ellis J.G."/>
            <person name="Dodds P.N."/>
            <person name="Schein J.E."/>
            <person name="Zhong S."/>
            <person name="Hamelin R.C."/>
            <person name="Grigoriev I.V."/>
            <person name="Szabo L.J."/>
            <person name="Martin F."/>
        </authorList>
    </citation>
    <scope>NUCLEOTIDE SEQUENCE [LARGE SCALE GENOMIC DNA]</scope>
    <source>
        <strain evidence="2">98AG31 / pathotype 3-4-7</strain>
    </source>
</reference>
<organism evidence="2">
    <name type="scientific">Melampsora larici-populina (strain 98AG31 / pathotype 3-4-7)</name>
    <name type="common">Poplar leaf rust fungus</name>
    <dbReference type="NCBI Taxonomy" id="747676"/>
    <lineage>
        <taxon>Eukaryota</taxon>
        <taxon>Fungi</taxon>
        <taxon>Dikarya</taxon>
        <taxon>Basidiomycota</taxon>
        <taxon>Pucciniomycotina</taxon>
        <taxon>Pucciniomycetes</taxon>
        <taxon>Pucciniales</taxon>
        <taxon>Melampsoraceae</taxon>
        <taxon>Melampsora</taxon>
    </lineage>
</organism>
<dbReference type="OrthoDB" id="10329907at2759"/>
<evidence type="ECO:0008006" key="3">
    <source>
        <dbReference type="Google" id="ProtNLM"/>
    </source>
</evidence>
<keyword evidence="2" id="KW-1185">Reference proteome</keyword>
<dbReference type="AlphaFoldDB" id="F4RH07"/>
<dbReference type="HOGENOM" id="CLU_038719_0_0_1"/>
<dbReference type="Gene3D" id="3.80.10.10">
    <property type="entry name" value="Ribonuclease Inhibitor"/>
    <property type="match status" value="1"/>
</dbReference>
<dbReference type="EMBL" id="GL883101">
    <property type="protein sequence ID" value="EGG08222.1"/>
    <property type="molecule type" value="Genomic_DNA"/>
</dbReference>
<dbReference type="GeneID" id="18932943"/>
<evidence type="ECO:0000313" key="2">
    <source>
        <dbReference type="Proteomes" id="UP000001072"/>
    </source>
</evidence>
<dbReference type="KEGG" id="mlr:MELLADRAFT_77413"/>
<accession>F4RH07</accession>
<dbReference type="VEuPathDB" id="FungiDB:MELLADRAFT_77413"/>
<dbReference type="InterPro" id="IPR032675">
    <property type="entry name" value="LRR_dom_sf"/>
</dbReference>
<protein>
    <recommendedName>
        <fullName evidence="3">F-box domain-containing protein</fullName>
    </recommendedName>
</protein>
<proteinExistence type="predicted"/>
<dbReference type="InParanoid" id="F4RH07"/>
<sequence length="504" mass="57370">MLSIIDENEIKTGTYKSDSKKTLLDLPQNVITRIIEHVASYAEREHCRLTVNRAMNSLGSLAKEIPTIPMRTSNETLSIDSASSTISYYLCYLQRDRDPMLDSAESFGSVNTYFYQLSAPILWKKLLFPTRFPISISLWTDDILPKHGHLVRDISFTLGESFGSPNSSYPPEYENTLIYKANNRQQIIEQRDVHCYGTFLGLSPGTILKIFELCPNINSIKLRCPTISAMGDISQSDFIHEMSRRLNRFIPKCSRLTKLSILLQDGMPLPITLISSLLDQLPMLSSFSCLGCPVDNNSRRMLDDGRAQDGFALGQSISQLDHLTHLHLYATDFEFKTWTRFTWPSKITELTLMRCVGFYGFKFHKLLQHIAPQLVTLTLQFGGDLHRSSDFSPNEPRCTLPALTKLTLYAEGRYPLLISAFEKCNALQEINYFDLSSLDWLHLPELISRPAWPELQELELTTSDHFIKSLRHHENRLKDQVKKACLALNISLVIKDPPLKGSVS</sequence>
<evidence type="ECO:0000313" key="1">
    <source>
        <dbReference type="EMBL" id="EGG08222.1"/>
    </source>
</evidence>
<dbReference type="RefSeq" id="XP_007408420.1">
    <property type="nucleotide sequence ID" value="XM_007408358.1"/>
</dbReference>
<dbReference type="Proteomes" id="UP000001072">
    <property type="component" value="Unassembled WGS sequence"/>
</dbReference>
<gene>
    <name evidence="1" type="ORF">MELLADRAFT_77413</name>
</gene>
<name>F4RH07_MELLP</name>
<dbReference type="SUPFAM" id="SSF52047">
    <property type="entry name" value="RNI-like"/>
    <property type="match status" value="1"/>
</dbReference>